<reference evidence="1 2" key="1">
    <citation type="submission" date="2019-12" db="EMBL/GenBank/DDBJ databases">
        <title>Novel species isolated from a subtropical stream in China.</title>
        <authorList>
            <person name="Lu H."/>
        </authorList>
    </citation>
    <scope>NUCLEOTIDE SEQUENCE [LARGE SCALE GENOMIC DNA]</scope>
    <source>
        <strain evidence="1 2">FT55W</strain>
    </source>
</reference>
<dbReference type="AlphaFoldDB" id="A0A7X4GMW0"/>
<proteinExistence type="predicted"/>
<organism evidence="1 2">
    <name type="scientific">Duganella rivi</name>
    <dbReference type="NCBI Taxonomy" id="2666083"/>
    <lineage>
        <taxon>Bacteria</taxon>
        <taxon>Pseudomonadati</taxon>
        <taxon>Pseudomonadota</taxon>
        <taxon>Betaproteobacteria</taxon>
        <taxon>Burkholderiales</taxon>
        <taxon>Oxalobacteraceae</taxon>
        <taxon>Telluria group</taxon>
        <taxon>Duganella</taxon>
    </lineage>
</organism>
<comment type="caution">
    <text evidence="1">The sequence shown here is derived from an EMBL/GenBank/DDBJ whole genome shotgun (WGS) entry which is preliminary data.</text>
</comment>
<evidence type="ECO:0000313" key="1">
    <source>
        <dbReference type="EMBL" id="MYM65414.1"/>
    </source>
</evidence>
<sequence>MPAFQAAPSFGGRLNNDDYYTAVNRIISTLRPVASLRIIANHLTKAGFQTASGLEWNRHRVSDYIRNTLNKPTKESDHD</sequence>
<name>A0A7X4GMW0_9BURK</name>
<gene>
    <name evidence="1" type="ORF">GTP45_01025</name>
</gene>
<dbReference type="RefSeq" id="WP_161012028.1">
    <property type="nucleotide sequence ID" value="NZ_WWCK01000001.1"/>
</dbReference>
<dbReference type="EMBL" id="WWCK01000001">
    <property type="protein sequence ID" value="MYM65414.1"/>
    <property type="molecule type" value="Genomic_DNA"/>
</dbReference>
<accession>A0A7X4GMW0</accession>
<keyword evidence="2" id="KW-1185">Reference proteome</keyword>
<protein>
    <recommendedName>
        <fullName evidence="3">Recombinase domain-containing protein</fullName>
    </recommendedName>
</protein>
<evidence type="ECO:0008006" key="3">
    <source>
        <dbReference type="Google" id="ProtNLM"/>
    </source>
</evidence>
<dbReference type="Proteomes" id="UP000450012">
    <property type="component" value="Unassembled WGS sequence"/>
</dbReference>
<evidence type="ECO:0000313" key="2">
    <source>
        <dbReference type="Proteomes" id="UP000450012"/>
    </source>
</evidence>